<evidence type="ECO:0000313" key="3">
    <source>
        <dbReference type="Proteomes" id="UP000294933"/>
    </source>
</evidence>
<dbReference type="EMBL" id="ML170160">
    <property type="protein sequence ID" value="TDL26763.1"/>
    <property type="molecule type" value="Genomic_DNA"/>
</dbReference>
<keyword evidence="3" id="KW-1185">Reference proteome</keyword>
<feature type="region of interest" description="Disordered" evidence="1">
    <location>
        <begin position="31"/>
        <end position="51"/>
    </location>
</feature>
<evidence type="ECO:0000256" key="1">
    <source>
        <dbReference type="SAM" id="MobiDB-lite"/>
    </source>
</evidence>
<dbReference type="AlphaFoldDB" id="A0A4Y7QGE4"/>
<dbReference type="Proteomes" id="UP000294933">
    <property type="component" value="Unassembled WGS sequence"/>
</dbReference>
<gene>
    <name evidence="2" type="ORF">BD410DRAFT_878432</name>
</gene>
<evidence type="ECO:0000313" key="2">
    <source>
        <dbReference type="EMBL" id="TDL26763.1"/>
    </source>
</evidence>
<sequence>MTKSSIYNRVCATNRRVGGIARLAIEERERERDAAPGAGAGAEWGGRSGRRSGGVVDLRVNKTNENTLRGAAVFASFRSPRWCWWLHWRRRLEQGPQSARPILSSRGVVGFRCSLLDAAAAAPFVVSFVVRAEKNGASGRGGRVQGHAAIAWCLNDIENKKIYLWRVRMATPFSRFARCSYGLTIAVVVHDYVLTGCIGLGLARVHRCRSPSLDIGTRVHLSLSVKVVLVLMERKKVPDNVESNCGALNCLFKPLPPSVDYVHACEVRVFTGKPEGWKGIGGGTGSSSVILKLKLFCLLLLLGGVMLSGAGKEWSHSATASLRIPRFASGVVVVASERR</sequence>
<name>A0A4Y7QGE4_9AGAM</name>
<feature type="compositionally biased region" description="Gly residues" evidence="1">
    <location>
        <begin position="38"/>
        <end position="47"/>
    </location>
</feature>
<protein>
    <submittedName>
        <fullName evidence="2">Uncharacterized protein</fullName>
    </submittedName>
</protein>
<organism evidence="2 3">
    <name type="scientific">Rickenella mellea</name>
    <dbReference type="NCBI Taxonomy" id="50990"/>
    <lineage>
        <taxon>Eukaryota</taxon>
        <taxon>Fungi</taxon>
        <taxon>Dikarya</taxon>
        <taxon>Basidiomycota</taxon>
        <taxon>Agaricomycotina</taxon>
        <taxon>Agaricomycetes</taxon>
        <taxon>Hymenochaetales</taxon>
        <taxon>Rickenellaceae</taxon>
        <taxon>Rickenella</taxon>
    </lineage>
</organism>
<dbReference type="VEuPathDB" id="FungiDB:BD410DRAFT_878432"/>
<proteinExistence type="predicted"/>
<reference evidence="2 3" key="1">
    <citation type="submission" date="2018-06" db="EMBL/GenBank/DDBJ databases">
        <title>A transcriptomic atlas of mushroom development highlights an independent origin of complex multicellularity.</title>
        <authorList>
            <consortium name="DOE Joint Genome Institute"/>
            <person name="Krizsan K."/>
            <person name="Almasi E."/>
            <person name="Merenyi Z."/>
            <person name="Sahu N."/>
            <person name="Viragh M."/>
            <person name="Koszo T."/>
            <person name="Mondo S."/>
            <person name="Kiss B."/>
            <person name="Balint B."/>
            <person name="Kues U."/>
            <person name="Barry K."/>
            <person name="Hegedus J.C."/>
            <person name="Henrissat B."/>
            <person name="Johnson J."/>
            <person name="Lipzen A."/>
            <person name="Ohm R."/>
            <person name="Nagy I."/>
            <person name="Pangilinan J."/>
            <person name="Yan J."/>
            <person name="Xiong Y."/>
            <person name="Grigoriev I.V."/>
            <person name="Hibbett D.S."/>
            <person name="Nagy L.G."/>
        </authorList>
    </citation>
    <scope>NUCLEOTIDE SEQUENCE [LARGE SCALE GENOMIC DNA]</scope>
    <source>
        <strain evidence="2 3">SZMC22713</strain>
    </source>
</reference>
<accession>A0A4Y7QGE4</accession>